<protein>
    <submittedName>
        <fullName evidence="2">Uncharacterized protein</fullName>
    </submittedName>
</protein>
<dbReference type="RefSeq" id="WP_376736986.1">
    <property type="nucleotide sequence ID" value="NZ_JAYMRS010000001.1"/>
</dbReference>
<proteinExistence type="predicted"/>
<dbReference type="Proteomes" id="UP001585053">
    <property type="component" value="Unassembled WGS sequence"/>
</dbReference>
<evidence type="ECO:0000313" key="2">
    <source>
        <dbReference type="EMBL" id="MFB8766812.1"/>
    </source>
</evidence>
<reference evidence="2 3" key="1">
    <citation type="submission" date="2024-01" db="EMBL/GenBank/DDBJ databases">
        <title>Genome mining of biosynthetic gene clusters to explore secondary metabolites of Streptomyces sp.</title>
        <authorList>
            <person name="Baig A."/>
            <person name="Ajitkumar Shintre N."/>
            <person name="Kumar H."/>
            <person name="Anbarasu A."/>
            <person name="Ramaiah S."/>
        </authorList>
    </citation>
    <scope>NUCLEOTIDE SEQUENCE [LARGE SCALE GENOMIC DNA]</scope>
    <source>
        <strain evidence="2 3">A01</strain>
    </source>
</reference>
<comment type="caution">
    <text evidence="2">The sequence shown here is derived from an EMBL/GenBank/DDBJ whole genome shotgun (WGS) entry which is preliminary data.</text>
</comment>
<gene>
    <name evidence="2" type="ORF">VSQ78_03790</name>
</gene>
<organism evidence="2 3">
    <name type="scientific">Nocardiopsis alba</name>
    <dbReference type="NCBI Taxonomy" id="53437"/>
    <lineage>
        <taxon>Bacteria</taxon>
        <taxon>Bacillati</taxon>
        <taxon>Actinomycetota</taxon>
        <taxon>Actinomycetes</taxon>
        <taxon>Streptosporangiales</taxon>
        <taxon>Nocardiopsidaceae</taxon>
        <taxon>Nocardiopsis</taxon>
    </lineage>
</organism>
<sequence length="51" mass="6022">METRAFHGVLHENESSQRWPTGDGSDLESFTPWLTMMRPELATDERMERVR</sequence>
<dbReference type="EMBL" id="JAYMRS010000001">
    <property type="protein sequence ID" value="MFB8766812.1"/>
    <property type="molecule type" value="Genomic_DNA"/>
</dbReference>
<name>A0ABV5DQE8_9ACTN</name>
<feature type="region of interest" description="Disordered" evidence="1">
    <location>
        <begin position="1"/>
        <end position="31"/>
    </location>
</feature>
<accession>A0ABV5DQE8</accession>
<evidence type="ECO:0000256" key="1">
    <source>
        <dbReference type="SAM" id="MobiDB-lite"/>
    </source>
</evidence>
<feature type="compositionally biased region" description="Basic and acidic residues" evidence="1">
    <location>
        <begin position="1"/>
        <end position="15"/>
    </location>
</feature>
<evidence type="ECO:0000313" key="3">
    <source>
        <dbReference type="Proteomes" id="UP001585053"/>
    </source>
</evidence>
<keyword evidence="3" id="KW-1185">Reference proteome</keyword>